<sequence length="65" mass="7438">MPDTRLRPVPSLPRADMRNDAGAEKSLSHRVAGARLLRRNAIECILQLFSRASLDAYRFVRYKLP</sequence>
<dbReference type="AlphaFoldDB" id="A0A3N0BG91"/>
<gene>
    <name evidence="2" type="ORF">DMP08_04095</name>
</gene>
<evidence type="ECO:0000256" key="1">
    <source>
        <dbReference type="SAM" id="MobiDB-lite"/>
    </source>
</evidence>
<reference evidence="3" key="1">
    <citation type="submission" date="2018-05" db="EMBL/GenBank/DDBJ databases">
        <title>Genome Sequencing of selected type strains of the family Eggerthellaceae.</title>
        <authorList>
            <person name="Danylec N."/>
            <person name="Stoll D.A."/>
            <person name="Doetsch A."/>
            <person name="Huch M."/>
        </authorList>
    </citation>
    <scope>NUCLEOTIDE SEQUENCE [LARGE SCALE GENOMIC DNA]</scope>
    <source>
        <strain evidence="3">DSM 16106</strain>
    </source>
</reference>
<dbReference type="EMBL" id="QICD01000005">
    <property type="protein sequence ID" value="RNL46871.1"/>
    <property type="molecule type" value="Genomic_DNA"/>
</dbReference>
<comment type="caution">
    <text evidence="2">The sequence shown here is derived from an EMBL/GenBank/DDBJ whole genome shotgun (WGS) entry which is preliminary data.</text>
</comment>
<dbReference type="Proteomes" id="UP000278632">
    <property type="component" value="Unassembled WGS sequence"/>
</dbReference>
<proteinExistence type="predicted"/>
<accession>A0A3N0BG91</accession>
<feature type="compositionally biased region" description="Basic and acidic residues" evidence="1">
    <location>
        <begin position="15"/>
        <end position="25"/>
    </location>
</feature>
<feature type="region of interest" description="Disordered" evidence="1">
    <location>
        <begin position="1"/>
        <end position="25"/>
    </location>
</feature>
<protein>
    <submittedName>
        <fullName evidence="2">Uncharacterized protein</fullName>
    </submittedName>
</protein>
<evidence type="ECO:0000313" key="2">
    <source>
        <dbReference type="EMBL" id="RNL46871.1"/>
    </source>
</evidence>
<evidence type="ECO:0000313" key="3">
    <source>
        <dbReference type="Proteomes" id="UP000278632"/>
    </source>
</evidence>
<name>A0A3N0BG91_9ACTN</name>
<keyword evidence="3" id="KW-1185">Reference proteome</keyword>
<organism evidence="2 3">
    <name type="scientific">Paraeggerthella hongkongensis</name>
    <dbReference type="NCBI Taxonomy" id="230658"/>
    <lineage>
        <taxon>Bacteria</taxon>
        <taxon>Bacillati</taxon>
        <taxon>Actinomycetota</taxon>
        <taxon>Coriobacteriia</taxon>
        <taxon>Eggerthellales</taxon>
        <taxon>Eggerthellaceae</taxon>
        <taxon>Paraeggerthella</taxon>
    </lineage>
</organism>